<dbReference type="EMBL" id="PHHF01000069">
    <property type="protein sequence ID" value="PTD17906.1"/>
    <property type="molecule type" value="Genomic_DNA"/>
</dbReference>
<name>A0A2T4HQ72_9SPHN</name>
<feature type="signal peptide" evidence="1">
    <location>
        <begin position="1"/>
        <end position="21"/>
    </location>
</feature>
<keyword evidence="1" id="KW-0732">Signal</keyword>
<dbReference type="PANTHER" id="PTHR43135:SF3">
    <property type="entry name" value="ALPHA-D-RIBOSE 1-METHYLPHOSPHONATE 5-TRIPHOSPHATE DIPHOSPHATASE"/>
    <property type="match status" value="1"/>
</dbReference>
<reference evidence="3 4" key="1">
    <citation type="submission" date="2017-11" db="EMBL/GenBank/DDBJ databases">
        <title>Sphingomonas oleivorans sp. nov., isolated from oil-contaminated soil.</title>
        <authorList>
            <person name="Wang L."/>
            <person name="Chen L."/>
        </authorList>
    </citation>
    <scope>NUCLEOTIDE SEQUENCE [LARGE SCALE GENOMIC DNA]</scope>
    <source>
        <strain evidence="3 4">K101</strain>
    </source>
</reference>
<evidence type="ECO:0000259" key="2">
    <source>
        <dbReference type="Pfam" id="PF07969"/>
    </source>
</evidence>
<dbReference type="PANTHER" id="PTHR43135">
    <property type="entry name" value="ALPHA-D-RIBOSE 1-METHYLPHOSPHONATE 5-TRIPHOSPHATE DIPHOSPHATASE"/>
    <property type="match status" value="1"/>
</dbReference>
<dbReference type="Pfam" id="PF07969">
    <property type="entry name" value="Amidohydro_3"/>
    <property type="match status" value="1"/>
</dbReference>
<feature type="domain" description="Amidohydrolase 3" evidence="2">
    <location>
        <begin position="344"/>
        <end position="401"/>
    </location>
</feature>
<dbReference type="SUPFAM" id="SSF51556">
    <property type="entry name" value="Metallo-dependent hydrolases"/>
    <property type="match status" value="1"/>
</dbReference>
<evidence type="ECO:0000313" key="3">
    <source>
        <dbReference type="EMBL" id="PTD17906.1"/>
    </source>
</evidence>
<dbReference type="InterPro" id="IPR051781">
    <property type="entry name" value="Metallo-dep_Hydrolase"/>
</dbReference>
<protein>
    <submittedName>
        <fullName evidence="3">Amidohydrolase</fullName>
    </submittedName>
</protein>
<dbReference type="InterPro" id="IPR011059">
    <property type="entry name" value="Metal-dep_hydrolase_composite"/>
</dbReference>
<dbReference type="RefSeq" id="WP_107395556.1">
    <property type="nucleotide sequence ID" value="NZ_PHHF01000069.1"/>
</dbReference>
<organism evidence="3 4">
    <name type="scientific">Edaphosphingomonas fennica</name>
    <dbReference type="NCBI Taxonomy" id="114404"/>
    <lineage>
        <taxon>Bacteria</taxon>
        <taxon>Pseudomonadati</taxon>
        <taxon>Pseudomonadota</taxon>
        <taxon>Alphaproteobacteria</taxon>
        <taxon>Sphingomonadales</taxon>
        <taxon>Rhizorhabdaceae</taxon>
        <taxon>Edaphosphingomonas</taxon>
    </lineage>
</organism>
<dbReference type="GO" id="GO:0016810">
    <property type="term" value="F:hydrolase activity, acting on carbon-nitrogen (but not peptide) bonds"/>
    <property type="evidence" value="ECO:0007669"/>
    <property type="project" value="InterPro"/>
</dbReference>
<evidence type="ECO:0000256" key="1">
    <source>
        <dbReference type="SAM" id="SignalP"/>
    </source>
</evidence>
<keyword evidence="3" id="KW-0378">Hydrolase</keyword>
<dbReference type="Gene3D" id="2.30.40.10">
    <property type="entry name" value="Urease, subunit C, domain 1"/>
    <property type="match status" value="1"/>
</dbReference>
<feature type="chain" id="PRO_5015542714" evidence="1">
    <location>
        <begin position="22"/>
        <end position="430"/>
    </location>
</feature>
<dbReference type="Proteomes" id="UP000241206">
    <property type="component" value="Unassembled WGS sequence"/>
</dbReference>
<gene>
    <name evidence="3" type="ORF">CV103_16290</name>
</gene>
<dbReference type="SUPFAM" id="SSF51338">
    <property type="entry name" value="Composite domain of metallo-dependent hydrolases"/>
    <property type="match status" value="1"/>
</dbReference>
<dbReference type="Gene3D" id="3.20.20.140">
    <property type="entry name" value="Metal-dependent hydrolases"/>
    <property type="match status" value="1"/>
</dbReference>
<dbReference type="InterPro" id="IPR032466">
    <property type="entry name" value="Metal_Hydrolase"/>
</dbReference>
<dbReference type="InterPro" id="IPR013108">
    <property type="entry name" value="Amidohydro_3"/>
</dbReference>
<dbReference type="AlphaFoldDB" id="A0A2T4HQ72"/>
<keyword evidence="4" id="KW-1185">Reference proteome</keyword>
<accession>A0A2T4HQ72</accession>
<comment type="caution">
    <text evidence="3">The sequence shown here is derived from an EMBL/GenBank/DDBJ whole genome shotgun (WGS) entry which is preliminary data.</text>
</comment>
<proteinExistence type="predicted"/>
<evidence type="ECO:0000313" key="4">
    <source>
        <dbReference type="Proteomes" id="UP000241206"/>
    </source>
</evidence>
<sequence>MKAVLLAAAALIAVPFAPAMAETVAITNARLAIGDGSGPVDGGTVVMRDGRIAAAGRGVAVPAGARVIDAEGKWVTPGLVAGFSRLGIVEVDGVRQTNDASAGKSPFNAALDVAPAVNPRTSAITLNRAEGVTRAVVAPESDGSIFAGQGAVIDLGADMSPITKARAFQFVEFGEEGASQAGGSRPATYAAFRNALAEARDQAAGRRGDDALLTRPDAAALAPVVNGQVPLLAHVERGSDILQALELKKEFPALKLVLVGATEAWTVAAQVKAAGVPVIASALADLPASFESLAATQSNIGRLRNAGVTVGIGMINDNDARQARQVKQYAGNLVALGKIPGAAGLDWGAALATITSLPAEAIGMGGEIGSLRPGRRADVVIWDGDPLELSTAVLSVWIDGVEQPLRTRQDKLRDRYRTANDGALPKAYER</sequence>